<dbReference type="AlphaFoldDB" id="A0A3P7KEU1"/>
<proteinExistence type="predicted"/>
<keyword evidence="3" id="KW-1185">Reference proteome</keyword>
<dbReference type="Proteomes" id="UP000271087">
    <property type="component" value="Unassembled WGS sequence"/>
</dbReference>
<dbReference type="OrthoDB" id="1728974at2759"/>
<feature type="compositionally biased region" description="Basic and acidic residues" evidence="1">
    <location>
        <begin position="12"/>
        <end position="31"/>
    </location>
</feature>
<sequence length="99" mass="11209">ARQLCSAALDSKQNERDRLRVAEGRQQETGDQHQAQLPVQQSHDYNRFTLRREMKGICCAAGKIKVSQLGEPPEPLKTLLAGYTADLKHFLSVIRKYNS</sequence>
<feature type="non-terminal residue" evidence="2">
    <location>
        <position position="1"/>
    </location>
</feature>
<evidence type="ECO:0000313" key="2">
    <source>
        <dbReference type="EMBL" id="VDN02545.1"/>
    </source>
</evidence>
<feature type="region of interest" description="Disordered" evidence="1">
    <location>
        <begin position="1"/>
        <end position="43"/>
    </location>
</feature>
<gene>
    <name evidence="2" type="ORF">NOO_LOCUS13500</name>
</gene>
<name>A0A3P7KEU1_ONCOC</name>
<accession>A0A3P7KEU1</accession>
<protein>
    <submittedName>
        <fullName evidence="2">Uncharacterized protein</fullName>
    </submittedName>
</protein>
<dbReference type="EMBL" id="UYRW01015872">
    <property type="protein sequence ID" value="VDN02545.1"/>
    <property type="molecule type" value="Genomic_DNA"/>
</dbReference>
<evidence type="ECO:0000313" key="3">
    <source>
        <dbReference type="Proteomes" id="UP000271087"/>
    </source>
</evidence>
<reference evidence="2 3" key="1">
    <citation type="submission" date="2018-08" db="EMBL/GenBank/DDBJ databases">
        <authorList>
            <person name="Laetsch R D."/>
            <person name="Stevens L."/>
            <person name="Kumar S."/>
            <person name="Blaxter L. M."/>
        </authorList>
    </citation>
    <scope>NUCLEOTIDE SEQUENCE [LARGE SCALE GENOMIC DNA]</scope>
</reference>
<evidence type="ECO:0000256" key="1">
    <source>
        <dbReference type="SAM" id="MobiDB-lite"/>
    </source>
</evidence>
<organism evidence="2 3">
    <name type="scientific">Onchocerca ochengi</name>
    <name type="common">Filarial nematode worm</name>
    <dbReference type="NCBI Taxonomy" id="42157"/>
    <lineage>
        <taxon>Eukaryota</taxon>
        <taxon>Metazoa</taxon>
        <taxon>Ecdysozoa</taxon>
        <taxon>Nematoda</taxon>
        <taxon>Chromadorea</taxon>
        <taxon>Rhabditida</taxon>
        <taxon>Spirurina</taxon>
        <taxon>Spiruromorpha</taxon>
        <taxon>Filarioidea</taxon>
        <taxon>Onchocercidae</taxon>
        <taxon>Onchocerca</taxon>
    </lineage>
</organism>
<feature type="compositionally biased region" description="Polar residues" evidence="1">
    <location>
        <begin position="32"/>
        <end position="43"/>
    </location>
</feature>